<proteinExistence type="predicted"/>
<dbReference type="KEGG" id="bhc:JFL75_16655"/>
<dbReference type="AlphaFoldDB" id="A0A7T7XLM0"/>
<dbReference type="EMBL" id="CP067089">
    <property type="protein sequence ID" value="QQO08547.1"/>
    <property type="molecule type" value="Genomic_DNA"/>
</dbReference>
<evidence type="ECO:0000313" key="2">
    <source>
        <dbReference type="Proteomes" id="UP000595917"/>
    </source>
</evidence>
<keyword evidence="2" id="KW-1185">Reference proteome</keyword>
<gene>
    <name evidence="1" type="ORF">JFL75_16655</name>
</gene>
<sequence>MKKYIFLFLIVLLVVTGCLSFLGIESSPPVDRRLPSEAVVATYLQNVLGKSMASLGPNDWFIFNYSNTNFPAGTFYGFGSPHTYFGTALTHGKGQMYWRPGLESYAKLTIYNTKGTAVSDEFEALNPWPYIQVIVKK</sequence>
<organism evidence="1 2">
    <name type="scientific">Breznakiella homolactica</name>
    <dbReference type="NCBI Taxonomy" id="2798577"/>
    <lineage>
        <taxon>Bacteria</taxon>
        <taxon>Pseudomonadati</taxon>
        <taxon>Spirochaetota</taxon>
        <taxon>Spirochaetia</taxon>
        <taxon>Spirochaetales</taxon>
        <taxon>Breznakiellaceae</taxon>
        <taxon>Breznakiella</taxon>
    </lineage>
</organism>
<evidence type="ECO:0008006" key="3">
    <source>
        <dbReference type="Google" id="ProtNLM"/>
    </source>
</evidence>
<dbReference type="Proteomes" id="UP000595917">
    <property type="component" value="Chromosome"/>
</dbReference>
<dbReference type="PROSITE" id="PS51257">
    <property type="entry name" value="PROKAR_LIPOPROTEIN"/>
    <property type="match status" value="1"/>
</dbReference>
<name>A0A7T7XLM0_9SPIR</name>
<accession>A0A7T7XLM0</accession>
<reference evidence="1" key="1">
    <citation type="submission" date="2021-01" db="EMBL/GenBank/DDBJ databases">
        <title>Description of Breznakiella homolactica.</title>
        <authorList>
            <person name="Song Y."/>
            <person name="Brune A."/>
        </authorList>
    </citation>
    <scope>NUCLEOTIDE SEQUENCE</scope>
    <source>
        <strain evidence="1">RmG30</strain>
    </source>
</reference>
<evidence type="ECO:0000313" key="1">
    <source>
        <dbReference type="EMBL" id="QQO08547.1"/>
    </source>
</evidence>
<dbReference type="RefSeq" id="WP_215625853.1">
    <property type="nucleotide sequence ID" value="NZ_CP067089.2"/>
</dbReference>
<protein>
    <recommendedName>
        <fullName evidence="3">Lipoprotein</fullName>
    </recommendedName>
</protein>